<comment type="subcellular location">
    <subcellularLocation>
        <location evidence="1">Cytoplasm</location>
    </subcellularLocation>
</comment>
<feature type="domain" description="EF-hand" evidence="6">
    <location>
        <begin position="84"/>
        <end position="119"/>
    </location>
</feature>
<evidence type="ECO:0000313" key="8">
    <source>
        <dbReference type="Proteomes" id="UP000019384"/>
    </source>
</evidence>
<sequence length="187" mass="21691">MTIDLLYEVQRLYQSEVRQDSTSMELYNMIRASHQRITLSQLRSVLINKDGSNFSDSTVKLILDMFGKSSFEQLEYLEFIQVSQYLLGYLRVFQTVDLDRSGSISLQEYSKALQIYKFGLFQDTIDEIFVQFTSSKSVSMNFDLFLESMVWCLKILQSFSKYELPNSSNAVLSLDDLYEQVVGFSSL</sequence>
<dbReference type="Gene3D" id="1.10.238.10">
    <property type="entry name" value="EF-hand"/>
    <property type="match status" value="1"/>
</dbReference>
<dbReference type="PROSITE" id="PS50222">
    <property type="entry name" value="EF_HAND_2"/>
    <property type="match status" value="1"/>
</dbReference>
<gene>
    <name evidence="7" type="ORF">KUCA_T00005707001</name>
</gene>
<dbReference type="InterPro" id="IPR051426">
    <property type="entry name" value="Peflin/Sorcin_CaBP"/>
</dbReference>
<keyword evidence="8" id="KW-1185">Reference proteome</keyword>
<dbReference type="GO" id="GO:0005737">
    <property type="term" value="C:cytoplasm"/>
    <property type="evidence" value="ECO:0007669"/>
    <property type="project" value="UniProtKB-SubCell"/>
</dbReference>
<evidence type="ECO:0000259" key="6">
    <source>
        <dbReference type="PROSITE" id="PS50222"/>
    </source>
</evidence>
<dbReference type="STRING" id="1382522.W6MSN1"/>
<name>W6MSN1_9ASCO</name>
<dbReference type="RefSeq" id="XP_022461697.1">
    <property type="nucleotide sequence ID" value="XM_022601597.1"/>
</dbReference>
<evidence type="ECO:0000256" key="4">
    <source>
        <dbReference type="ARBA" id="ARBA00022737"/>
    </source>
</evidence>
<keyword evidence="4" id="KW-0677">Repeat</keyword>
<evidence type="ECO:0000256" key="2">
    <source>
        <dbReference type="ARBA" id="ARBA00022490"/>
    </source>
</evidence>
<dbReference type="AlphaFoldDB" id="W6MSN1"/>
<dbReference type="Proteomes" id="UP000019384">
    <property type="component" value="Unassembled WGS sequence"/>
</dbReference>
<dbReference type="InterPro" id="IPR011992">
    <property type="entry name" value="EF-hand-dom_pair"/>
</dbReference>
<dbReference type="PANTHER" id="PTHR46212">
    <property type="entry name" value="PEFLIN"/>
    <property type="match status" value="1"/>
</dbReference>
<reference evidence="7" key="2">
    <citation type="submission" date="2014-02" db="EMBL/GenBank/DDBJ databases">
        <title>Complete DNA sequence of /Kuraishia capsulata/ illustrates novel genomic features among budding yeasts (/Saccharomycotina/).</title>
        <authorList>
            <person name="Morales L."/>
            <person name="Noel B."/>
            <person name="Porcel B."/>
            <person name="Marcet-Houben M."/>
            <person name="Hullo M-F."/>
            <person name="Sacerdot C."/>
            <person name="Tekaia F."/>
            <person name="Leh-Louis V."/>
            <person name="Despons L."/>
            <person name="Khanna V."/>
            <person name="Aury J-M."/>
            <person name="Barbe V."/>
            <person name="Couloux A."/>
            <person name="Labadie K."/>
            <person name="Pelletier E."/>
            <person name="Souciet J-L."/>
            <person name="Boekhout T."/>
            <person name="Gabaldon T."/>
            <person name="Wincker P."/>
            <person name="Dujon B."/>
        </authorList>
    </citation>
    <scope>NUCLEOTIDE SEQUENCE</scope>
    <source>
        <strain evidence="7">CBS 1993</strain>
    </source>
</reference>
<dbReference type="GO" id="GO:0048306">
    <property type="term" value="F:calcium-dependent protein binding"/>
    <property type="evidence" value="ECO:0007669"/>
    <property type="project" value="UniProtKB-ARBA"/>
</dbReference>
<keyword evidence="3" id="KW-0479">Metal-binding</keyword>
<evidence type="ECO:0000313" key="7">
    <source>
        <dbReference type="EMBL" id="CDK29714.1"/>
    </source>
</evidence>
<dbReference type="SUPFAM" id="SSF47473">
    <property type="entry name" value="EF-hand"/>
    <property type="match status" value="1"/>
</dbReference>
<keyword evidence="2" id="KW-0963">Cytoplasm</keyword>
<dbReference type="PANTHER" id="PTHR46212:SF3">
    <property type="entry name" value="GH27120P"/>
    <property type="match status" value="1"/>
</dbReference>
<evidence type="ECO:0000256" key="5">
    <source>
        <dbReference type="ARBA" id="ARBA00022837"/>
    </source>
</evidence>
<reference evidence="7" key="1">
    <citation type="submission" date="2013-12" db="EMBL/GenBank/DDBJ databases">
        <authorList>
            <person name="Genoscope - CEA"/>
        </authorList>
    </citation>
    <scope>NUCLEOTIDE SEQUENCE</scope>
    <source>
        <strain evidence="7">CBS 1993</strain>
    </source>
</reference>
<keyword evidence="5" id="KW-0106">Calcium</keyword>
<evidence type="ECO:0000256" key="3">
    <source>
        <dbReference type="ARBA" id="ARBA00022723"/>
    </source>
</evidence>
<dbReference type="InterPro" id="IPR002048">
    <property type="entry name" value="EF_hand_dom"/>
</dbReference>
<dbReference type="PROSITE" id="PS00018">
    <property type="entry name" value="EF_HAND_1"/>
    <property type="match status" value="1"/>
</dbReference>
<evidence type="ECO:0000256" key="1">
    <source>
        <dbReference type="ARBA" id="ARBA00004496"/>
    </source>
</evidence>
<dbReference type="EMBL" id="HG793131">
    <property type="protein sequence ID" value="CDK29714.1"/>
    <property type="molecule type" value="Genomic_DNA"/>
</dbReference>
<dbReference type="GeneID" id="34523085"/>
<proteinExistence type="predicted"/>
<dbReference type="HOGENOM" id="CLU_051357_1_1_1"/>
<dbReference type="OrthoDB" id="186625at2759"/>
<organism evidence="7 8">
    <name type="scientific">Kuraishia capsulata CBS 1993</name>
    <dbReference type="NCBI Taxonomy" id="1382522"/>
    <lineage>
        <taxon>Eukaryota</taxon>
        <taxon>Fungi</taxon>
        <taxon>Dikarya</taxon>
        <taxon>Ascomycota</taxon>
        <taxon>Saccharomycotina</taxon>
        <taxon>Pichiomycetes</taxon>
        <taxon>Pichiales</taxon>
        <taxon>Pichiaceae</taxon>
        <taxon>Kuraishia</taxon>
    </lineage>
</organism>
<accession>W6MSN1</accession>
<dbReference type="GO" id="GO:0005509">
    <property type="term" value="F:calcium ion binding"/>
    <property type="evidence" value="ECO:0007669"/>
    <property type="project" value="InterPro"/>
</dbReference>
<dbReference type="InterPro" id="IPR018247">
    <property type="entry name" value="EF_Hand_1_Ca_BS"/>
</dbReference>
<protein>
    <recommendedName>
        <fullName evidence="6">EF-hand domain-containing protein</fullName>
    </recommendedName>
</protein>